<sequence length="232" mass="26287">MEILNLVDATNPLSFASAAPKLRRCPISAGGSLRPSRACSNMGYTIFTWRRTTKLFSSSKCDTSSSKKMRFVIRNVSVRPLDEDTVEGQIKNNSVSGDAIRQCFLDFYAARGHKILPSSSLVPDDPTVLLTIAGMLQFKPIFLGKEPRHVARAATPQRCIRTNDVENVGRTSRHHTFFEMLGNFSFGDYFKREAINWAWELTTKEFGLPPERLWVSVFEDDDEAYSIWHDEV</sequence>
<evidence type="ECO:0000256" key="4">
    <source>
        <dbReference type="ARBA" id="ARBA00022598"/>
    </source>
</evidence>
<keyword evidence="11" id="KW-1185">Reference proteome</keyword>
<dbReference type="GeneID" id="120254995"/>
<evidence type="ECO:0000256" key="7">
    <source>
        <dbReference type="ARBA" id="ARBA00022884"/>
    </source>
</evidence>
<keyword evidence="5" id="KW-0547">Nucleotide-binding</keyword>
<dbReference type="GO" id="GO:0000049">
    <property type="term" value="F:tRNA binding"/>
    <property type="evidence" value="ECO:0007669"/>
    <property type="project" value="UniProtKB-KW"/>
</dbReference>
<name>A0AB40AUQ3_DIOCR</name>
<evidence type="ECO:0000256" key="2">
    <source>
        <dbReference type="ARBA" id="ARBA00013168"/>
    </source>
</evidence>
<dbReference type="RefSeq" id="XP_039118860.1">
    <property type="nucleotide sequence ID" value="XM_039262926.1"/>
</dbReference>
<evidence type="ECO:0000256" key="9">
    <source>
        <dbReference type="ARBA" id="ARBA00023146"/>
    </source>
</evidence>
<evidence type="ECO:0000256" key="5">
    <source>
        <dbReference type="ARBA" id="ARBA00022741"/>
    </source>
</evidence>
<dbReference type="Pfam" id="PF01411">
    <property type="entry name" value="tRNA-synt_2c"/>
    <property type="match status" value="1"/>
</dbReference>
<evidence type="ECO:0000259" key="10">
    <source>
        <dbReference type="PROSITE" id="PS50860"/>
    </source>
</evidence>
<dbReference type="CDD" id="cd00673">
    <property type="entry name" value="AlaRS_core"/>
    <property type="match status" value="1"/>
</dbReference>
<keyword evidence="3" id="KW-0820">tRNA-binding</keyword>
<dbReference type="Proteomes" id="UP001515500">
    <property type="component" value="Chromosome 3"/>
</dbReference>
<accession>A0AB40AUQ3</accession>
<keyword evidence="4" id="KW-0436">Ligase</keyword>
<dbReference type="InterPro" id="IPR045864">
    <property type="entry name" value="aa-tRNA-synth_II/BPL/LPL"/>
</dbReference>
<evidence type="ECO:0000256" key="1">
    <source>
        <dbReference type="ARBA" id="ARBA00008226"/>
    </source>
</evidence>
<evidence type="ECO:0000256" key="3">
    <source>
        <dbReference type="ARBA" id="ARBA00022555"/>
    </source>
</evidence>
<keyword evidence="9" id="KW-0030">Aminoacyl-tRNA synthetase</keyword>
<dbReference type="GO" id="GO:0006419">
    <property type="term" value="P:alanyl-tRNA aminoacylation"/>
    <property type="evidence" value="ECO:0007669"/>
    <property type="project" value="InterPro"/>
</dbReference>
<dbReference type="AlphaFoldDB" id="A0AB40AUQ3"/>
<dbReference type="PANTHER" id="PTHR11777">
    <property type="entry name" value="ALANYL-TRNA SYNTHETASE"/>
    <property type="match status" value="1"/>
</dbReference>
<evidence type="ECO:0000313" key="12">
    <source>
        <dbReference type="RefSeq" id="XP_039118860.1"/>
    </source>
</evidence>
<proteinExistence type="inferred from homology"/>
<evidence type="ECO:0000256" key="8">
    <source>
        <dbReference type="ARBA" id="ARBA00022917"/>
    </source>
</evidence>
<dbReference type="InterPro" id="IPR018164">
    <property type="entry name" value="Ala-tRNA-synth_IIc_N"/>
</dbReference>
<protein>
    <recommendedName>
        <fullName evidence="2">alanine--tRNA ligase</fullName>
        <ecNumber evidence="2">6.1.1.7</ecNumber>
    </recommendedName>
</protein>
<dbReference type="Gene3D" id="3.30.930.10">
    <property type="entry name" value="Bira Bifunctional Protein, Domain 2"/>
    <property type="match status" value="1"/>
</dbReference>
<dbReference type="PANTHER" id="PTHR11777:SF9">
    <property type="entry name" value="ALANINE--TRNA LIGASE, CYTOPLASMIC"/>
    <property type="match status" value="1"/>
</dbReference>
<dbReference type="InterPro" id="IPR018165">
    <property type="entry name" value="Ala-tRNA-synth_IIc_core"/>
</dbReference>
<comment type="similarity">
    <text evidence="1">Belongs to the class-II aminoacyl-tRNA synthetase family.</text>
</comment>
<dbReference type="GO" id="GO:0005524">
    <property type="term" value="F:ATP binding"/>
    <property type="evidence" value="ECO:0007669"/>
    <property type="project" value="UniProtKB-KW"/>
</dbReference>
<keyword evidence="6" id="KW-0067">ATP-binding</keyword>
<keyword evidence="8" id="KW-0648">Protein biosynthesis</keyword>
<evidence type="ECO:0000256" key="6">
    <source>
        <dbReference type="ARBA" id="ARBA00022840"/>
    </source>
</evidence>
<organism evidence="11 12">
    <name type="scientific">Dioscorea cayennensis subsp. rotundata</name>
    <name type="common">White Guinea yam</name>
    <name type="synonym">Dioscorea rotundata</name>
    <dbReference type="NCBI Taxonomy" id="55577"/>
    <lineage>
        <taxon>Eukaryota</taxon>
        <taxon>Viridiplantae</taxon>
        <taxon>Streptophyta</taxon>
        <taxon>Embryophyta</taxon>
        <taxon>Tracheophyta</taxon>
        <taxon>Spermatophyta</taxon>
        <taxon>Magnoliopsida</taxon>
        <taxon>Liliopsida</taxon>
        <taxon>Dioscoreales</taxon>
        <taxon>Dioscoreaceae</taxon>
        <taxon>Dioscorea</taxon>
    </lineage>
</organism>
<dbReference type="GO" id="GO:0004813">
    <property type="term" value="F:alanine-tRNA ligase activity"/>
    <property type="evidence" value="ECO:0007669"/>
    <property type="project" value="UniProtKB-EC"/>
</dbReference>
<keyword evidence="7" id="KW-0694">RNA-binding</keyword>
<dbReference type="EC" id="6.1.1.7" evidence="2"/>
<gene>
    <name evidence="12" type="primary">LOC120254995</name>
</gene>
<dbReference type="GO" id="GO:0002161">
    <property type="term" value="F:aminoacyl-tRNA deacylase activity"/>
    <property type="evidence" value="ECO:0007669"/>
    <property type="project" value="TreeGrafter"/>
</dbReference>
<evidence type="ECO:0000313" key="11">
    <source>
        <dbReference type="Proteomes" id="UP001515500"/>
    </source>
</evidence>
<reference evidence="12" key="1">
    <citation type="submission" date="2025-08" db="UniProtKB">
        <authorList>
            <consortium name="RefSeq"/>
        </authorList>
    </citation>
    <scope>IDENTIFICATION</scope>
</reference>
<feature type="domain" description="Alanyl-transfer RNA synthetases family profile" evidence="10">
    <location>
        <begin position="95"/>
        <end position="232"/>
    </location>
</feature>
<dbReference type="GO" id="GO:0005829">
    <property type="term" value="C:cytosol"/>
    <property type="evidence" value="ECO:0007669"/>
    <property type="project" value="TreeGrafter"/>
</dbReference>
<dbReference type="InterPro" id="IPR050058">
    <property type="entry name" value="Ala-tRNA_ligase"/>
</dbReference>
<dbReference type="PROSITE" id="PS50860">
    <property type="entry name" value="AA_TRNA_LIGASE_II_ALA"/>
    <property type="match status" value="1"/>
</dbReference>
<dbReference type="SUPFAM" id="SSF55681">
    <property type="entry name" value="Class II aaRS and biotin synthetases"/>
    <property type="match status" value="1"/>
</dbReference>